<organism evidence="2 3">
    <name type="scientific">Massilia aquatica</name>
    <dbReference type="NCBI Taxonomy" id="2609000"/>
    <lineage>
        <taxon>Bacteria</taxon>
        <taxon>Pseudomonadati</taxon>
        <taxon>Pseudomonadota</taxon>
        <taxon>Betaproteobacteria</taxon>
        <taxon>Burkholderiales</taxon>
        <taxon>Oxalobacteraceae</taxon>
        <taxon>Telluria group</taxon>
        <taxon>Massilia</taxon>
    </lineage>
</organism>
<dbReference type="EMBL" id="VVIW01000003">
    <property type="protein sequence ID" value="NHZ39914.1"/>
    <property type="molecule type" value="Genomic_DNA"/>
</dbReference>
<proteinExistence type="predicted"/>
<feature type="transmembrane region" description="Helical" evidence="1">
    <location>
        <begin position="78"/>
        <end position="98"/>
    </location>
</feature>
<feature type="transmembrane region" description="Helical" evidence="1">
    <location>
        <begin position="168"/>
        <end position="186"/>
    </location>
</feature>
<dbReference type="RefSeq" id="WP_167075786.1">
    <property type="nucleotide sequence ID" value="NZ_VVIW01000003.1"/>
</dbReference>
<dbReference type="Proteomes" id="UP000819052">
    <property type="component" value="Unassembled WGS sequence"/>
</dbReference>
<feature type="transmembrane region" description="Helical" evidence="1">
    <location>
        <begin position="110"/>
        <end position="127"/>
    </location>
</feature>
<gene>
    <name evidence="2" type="ORF">F1609_07030</name>
</gene>
<reference evidence="2 3" key="1">
    <citation type="submission" date="2019-09" db="EMBL/GenBank/DDBJ databases">
        <title>Taxonomy of Antarctic Massilia spp.: description of Massilia rubra sp. nov., Massilia aquatica sp. nov., Massilia mucilaginosa sp. nov., Massilia frigida sp. nov. isolated from streams, lakes and regoliths.</title>
        <authorList>
            <person name="Holochova P."/>
            <person name="Sedlacek I."/>
            <person name="Kralova S."/>
            <person name="Maslanova I."/>
            <person name="Busse H.-J."/>
            <person name="Stankova E."/>
            <person name="Vrbovska V."/>
            <person name="Kovarovic V."/>
            <person name="Bartak M."/>
            <person name="Svec P."/>
            <person name="Pantucek R."/>
        </authorList>
    </citation>
    <scope>NUCLEOTIDE SEQUENCE [LARGE SCALE GENOMIC DNA]</scope>
    <source>
        <strain evidence="2 3">CCM 8693</strain>
    </source>
</reference>
<keyword evidence="1" id="KW-1133">Transmembrane helix</keyword>
<evidence type="ECO:0000256" key="1">
    <source>
        <dbReference type="SAM" id="Phobius"/>
    </source>
</evidence>
<evidence type="ECO:0000313" key="2">
    <source>
        <dbReference type="EMBL" id="NHZ39914.1"/>
    </source>
</evidence>
<keyword evidence="1" id="KW-0472">Membrane</keyword>
<keyword evidence="1" id="KW-0812">Transmembrane</keyword>
<sequence>MALFGKREKNLEAQVASLTAELEQERHTARNAFKMAQATQEKLTALHATHLGVSKELAAARQLQADRAAVPPSVSGQLIRYINVLGLLLIAAALLLAWRIALPAEPGKSLAINWCIYLSCLLTGLSLTGFGRPNVLGSWLLAGTLMTTCAVIVALAIALRALPVTVDSLGLGAVNAVGIIVLAWSSRRWRAT</sequence>
<name>A0ABX0LYG3_9BURK</name>
<comment type="caution">
    <text evidence="2">The sequence shown here is derived from an EMBL/GenBank/DDBJ whole genome shotgun (WGS) entry which is preliminary data.</text>
</comment>
<evidence type="ECO:0000313" key="3">
    <source>
        <dbReference type="Proteomes" id="UP000819052"/>
    </source>
</evidence>
<keyword evidence="3" id="KW-1185">Reference proteome</keyword>
<feature type="transmembrane region" description="Helical" evidence="1">
    <location>
        <begin position="139"/>
        <end position="162"/>
    </location>
</feature>
<protein>
    <submittedName>
        <fullName evidence="2">Uncharacterized protein</fullName>
    </submittedName>
</protein>
<accession>A0ABX0LYG3</accession>